<dbReference type="GO" id="GO:0006120">
    <property type="term" value="P:mitochondrial electron transport, NADH to ubiquinone"/>
    <property type="evidence" value="ECO:0007669"/>
    <property type="project" value="InterPro"/>
</dbReference>
<dbReference type="GeneID" id="20248885"/>
<dbReference type="CTD" id="20248885"/>
<dbReference type="EMBL" id="KB201802">
    <property type="protein sequence ID" value="ESO94503.1"/>
    <property type="molecule type" value="Genomic_DNA"/>
</dbReference>
<evidence type="ECO:0000313" key="2">
    <source>
        <dbReference type="Proteomes" id="UP000030746"/>
    </source>
</evidence>
<organism evidence="1 2">
    <name type="scientific">Lottia gigantea</name>
    <name type="common">Giant owl limpet</name>
    <dbReference type="NCBI Taxonomy" id="225164"/>
    <lineage>
        <taxon>Eukaryota</taxon>
        <taxon>Metazoa</taxon>
        <taxon>Spiralia</taxon>
        <taxon>Lophotrochozoa</taxon>
        <taxon>Mollusca</taxon>
        <taxon>Gastropoda</taxon>
        <taxon>Patellogastropoda</taxon>
        <taxon>Lottioidea</taxon>
        <taxon>Lottiidae</taxon>
        <taxon>Lottia</taxon>
    </lineage>
</organism>
<name>V3ZSS9_LOTGI</name>
<dbReference type="PANTHER" id="PTHR21106:SF2">
    <property type="entry name" value="NADH DEHYDROGENASE [UBIQUINONE] 1 BETA SUBCOMPLEX SUBUNIT 6"/>
    <property type="match status" value="1"/>
</dbReference>
<dbReference type="OMA" id="IRFWTGK"/>
<dbReference type="RefSeq" id="XP_009054787.1">
    <property type="nucleotide sequence ID" value="XM_009056539.1"/>
</dbReference>
<gene>
    <name evidence="1" type="ORF">LOTGIDRAFT_232340</name>
</gene>
<dbReference type="GO" id="GO:0005739">
    <property type="term" value="C:mitochondrion"/>
    <property type="evidence" value="ECO:0007669"/>
    <property type="project" value="GOC"/>
</dbReference>
<proteinExistence type="predicted"/>
<keyword evidence="2" id="KW-1185">Reference proteome</keyword>
<dbReference type="STRING" id="225164.V3ZSS9"/>
<protein>
    <submittedName>
        <fullName evidence="1">Uncharacterized protein</fullName>
    </submittedName>
</protein>
<dbReference type="AlphaFoldDB" id="V3ZSS9"/>
<dbReference type="PANTHER" id="PTHR21106">
    <property type="entry name" value="NADH DEHYDROGENASE [UBIQUINONE] 1 BETA SUBCOMPLEX SUBUNIT 6"/>
    <property type="match status" value="1"/>
</dbReference>
<dbReference type="KEGG" id="lgi:LOTGIDRAFT_232340"/>
<dbReference type="InterPro" id="IPR019174">
    <property type="entry name" value="NADH_DH_b-subcmplx_su6"/>
</dbReference>
<dbReference type="OrthoDB" id="5824032at2759"/>
<accession>V3ZSS9</accession>
<dbReference type="HOGENOM" id="CLU_117330_0_0_1"/>
<dbReference type="Pfam" id="PF09782">
    <property type="entry name" value="NDUF_B6"/>
    <property type="match status" value="1"/>
</dbReference>
<sequence length="189" mass="22156">MASDVIGATLDKPWHKQLALKRAQTNRGSFYPPMSIEPLPHMRSRLGGQGMSTEERVLRRQWIQAQYLAPNEPNYGPYEKLHFRKNIFRRPLTGVWENFCNFLISVTNRPKGVGYLHYTFPRLLGAVAVSYWLGYLLKYHKGDWTKETGWNISFTREPEYDLTKPYVPKPDNEFFARGFTTRKVLLNEK</sequence>
<reference evidence="1 2" key="1">
    <citation type="journal article" date="2013" name="Nature">
        <title>Insights into bilaterian evolution from three spiralian genomes.</title>
        <authorList>
            <person name="Simakov O."/>
            <person name="Marletaz F."/>
            <person name="Cho S.J."/>
            <person name="Edsinger-Gonzales E."/>
            <person name="Havlak P."/>
            <person name="Hellsten U."/>
            <person name="Kuo D.H."/>
            <person name="Larsson T."/>
            <person name="Lv J."/>
            <person name="Arendt D."/>
            <person name="Savage R."/>
            <person name="Osoegawa K."/>
            <person name="de Jong P."/>
            <person name="Grimwood J."/>
            <person name="Chapman J.A."/>
            <person name="Shapiro H."/>
            <person name="Aerts A."/>
            <person name="Otillar R.P."/>
            <person name="Terry A.Y."/>
            <person name="Boore J.L."/>
            <person name="Grigoriev I.V."/>
            <person name="Lindberg D.R."/>
            <person name="Seaver E.C."/>
            <person name="Weisblat D.A."/>
            <person name="Putnam N.H."/>
            <person name="Rokhsar D.S."/>
        </authorList>
    </citation>
    <scope>NUCLEOTIDE SEQUENCE [LARGE SCALE GENOMIC DNA]</scope>
</reference>
<evidence type="ECO:0000313" key="1">
    <source>
        <dbReference type="EMBL" id="ESO94503.1"/>
    </source>
</evidence>
<dbReference type="Proteomes" id="UP000030746">
    <property type="component" value="Unassembled WGS sequence"/>
</dbReference>